<accession>A0AAE0HV21</accession>
<feature type="compositionally biased region" description="Basic and acidic residues" evidence="3">
    <location>
        <begin position="174"/>
        <end position="183"/>
    </location>
</feature>
<dbReference type="PANTHER" id="PTHR21686:SF12">
    <property type="entry name" value="DEOXYNUCLEOTIDYLTRANSFERASE TERMINAL-INTERACTING PROTEIN 2"/>
    <property type="match status" value="1"/>
</dbReference>
<dbReference type="Proteomes" id="UP001283341">
    <property type="component" value="Unassembled WGS sequence"/>
</dbReference>
<dbReference type="AlphaFoldDB" id="A0AAE0HV21"/>
<feature type="domain" description="Fcf2 pre-rRNA processing C-terminal" evidence="4">
    <location>
        <begin position="81"/>
        <end position="173"/>
    </location>
</feature>
<protein>
    <submittedName>
        <fullName evidence="5">Fcf2 pre-rRNA processing-domain-containing protein</fullName>
    </submittedName>
</protein>
<feature type="region of interest" description="Disordered" evidence="3">
    <location>
        <begin position="174"/>
        <end position="201"/>
    </location>
</feature>
<dbReference type="GO" id="GO:0006396">
    <property type="term" value="P:RNA processing"/>
    <property type="evidence" value="ECO:0007669"/>
    <property type="project" value="TreeGrafter"/>
</dbReference>
<dbReference type="GO" id="GO:0003723">
    <property type="term" value="F:RNA binding"/>
    <property type="evidence" value="ECO:0007669"/>
    <property type="project" value="TreeGrafter"/>
</dbReference>
<organism evidence="5 6">
    <name type="scientific">Apodospora peruviana</name>
    <dbReference type="NCBI Taxonomy" id="516989"/>
    <lineage>
        <taxon>Eukaryota</taxon>
        <taxon>Fungi</taxon>
        <taxon>Dikarya</taxon>
        <taxon>Ascomycota</taxon>
        <taxon>Pezizomycotina</taxon>
        <taxon>Sordariomycetes</taxon>
        <taxon>Sordariomycetidae</taxon>
        <taxon>Sordariales</taxon>
        <taxon>Lasiosphaeriaceae</taxon>
        <taxon>Apodospora</taxon>
    </lineage>
</organism>
<proteinExistence type="predicted"/>
<evidence type="ECO:0000256" key="2">
    <source>
        <dbReference type="ARBA" id="ARBA00023242"/>
    </source>
</evidence>
<feature type="region of interest" description="Disordered" evidence="3">
    <location>
        <begin position="62"/>
        <end position="87"/>
    </location>
</feature>
<keyword evidence="2" id="KW-0539">Nucleus</keyword>
<reference evidence="5" key="2">
    <citation type="submission" date="2023-06" db="EMBL/GenBank/DDBJ databases">
        <authorList>
            <consortium name="Lawrence Berkeley National Laboratory"/>
            <person name="Haridas S."/>
            <person name="Hensen N."/>
            <person name="Bonometti L."/>
            <person name="Westerberg I."/>
            <person name="Brannstrom I.O."/>
            <person name="Guillou S."/>
            <person name="Cros-Aarteil S."/>
            <person name="Calhoun S."/>
            <person name="Kuo A."/>
            <person name="Mondo S."/>
            <person name="Pangilinan J."/>
            <person name="Riley R."/>
            <person name="Labutti K."/>
            <person name="Andreopoulos B."/>
            <person name="Lipzen A."/>
            <person name="Chen C."/>
            <person name="Yanf M."/>
            <person name="Daum C."/>
            <person name="Ng V."/>
            <person name="Clum A."/>
            <person name="Steindorff A."/>
            <person name="Ohm R."/>
            <person name="Martin F."/>
            <person name="Silar P."/>
            <person name="Natvig D."/>
            <person name="Lalanne C."/>
            <person name="Gautier V."/>
            <person name="Ament-Velasquez S.L."/>
            <person name="Kruys A."/>
            <person name="Hutchinson M.I."/>
            <person name="Powell A.J."/>
            <person name="Barry K."/>
            <person name="Miller A.N."/>
            <person name="Grigoriev I.V."/>
            <person name="Debuchy R."/>
            <person name="Gladieux P."/>
            <person name="Thoren M.H."/>
            <person name="Johannesson H."/>
        </authorList>
    </citation>
    <scope>NUCLEOTIDE SEQUENCE</scope>
    <source>
        <strain evidence="5">CBS 118394</strain>
    </source>
</reference>
<feature type="compositionally biased region" description="Basic residues" evidence="3">
    <location>
        <begin position="184"/>
        <end position="201"/>
    </location>
</feature>
<name>A0AAE0HV21_9PEZI</name>
<dbReference type="InterPro" id="IPR039883">
    <property type="entry name" value="Fcf2/DNTTIP2"/>
</dbReference>
<reference evidence="5" key="1">
    <citation type="journal article" date="2023" name="Mol. Phylogenet. Evol.">
        <title>Genome-scale phylogeny and comparative genomics of the fungal order Sordariales.</title>
        <authorList>
            <person name="Hensen N."/>
            <person name="Bonometti L."/>
            <person name="Westerberg I."/>
            <person name="Brannstrom I.O."/>
            <person name="Guillou S."/>
            <person name="Cros-Aarteil S."/>
            <person name="Calhoun S."/>
            <person name="Haridas S."/>
            <person name="Kuo A."/>
            <person name="Mondo S."/>
            <person name="Pangilinan J."/>
            <person name="Riley R."/>
            <person name="LaButti K."/>
            <person name="Andreopoulos B."/>
            <person name="Lipzen A."/>
            <person name="Chen C."/>
            <person name="Yan M."/>
            <person name="Daum C."/>
            <person name="Ng V."/>
            <person name="Clum A."/>
            <person name="Steindorff A."/>
            <person name="Ohm R.A."/>
            <person name="Martin F."/>
            <person name="Silar P."/>
            <person name="Natvig D.O."/>
            <person name="Lalanne C."/>
            <person name="Gautier V."/>
            <person name="Ament-Velasquez S.L."/>
            <person name="Kruys A."/>
            <person name="Hutchinson M.I."/>
            <person name="Powell A.J."/>
            <person name="Barry K."/>
            <person name="Miller A.N."/>
            <person name="Grigoriev I.V."/>
            <person name="Debuchy R."/>
            <person name="Gladieux P."/>
            <person name="Hiltunen Thoren M."/>
            <person name="Johannesson H."/>
        </authorList>
    </citation>
    <scope>NUCLEOTIDE SEQUENCE</scope>
    <source>
        <strain evidence="5">CBS 118394</strain>
    </source>
</reference>
<evidence type="ECO:0000256" key="3">
    <source>
        <dbReference type="SAM" id="MobiDB-lite"/>
    </source>
</evidence>
<dbReference type="InterPro" id="IPR014810">
    <property type="entry name" value="Fcf2_C"/>
</dbReference>
<comment type="subcellular location">
    <subcellularLocation>
        <location evidence="1">Nucleus</location>
        <location evidence="1">Nucleolus</location>
    </subcellularLocation>
</comment>
<dbReference type="PANTHER" id="PTHR21686">
    <property type="entry name" value="DEOXYNUCLEOTIDYLTRANSFERASE TERMINAL-INTERACTING PROTEIN 2"/>
    <property type="match status" value="1"/>
</dbReference>
<evidence type="ECO:0000256" key="1">
    <source>
        <dbReference type="ARBA" id="ARBA00004604"/>
    </source>
</evidence>
<sequence length="201" mass="22366">MATTTLGLPDAEIDRLLAEAEARLASRDASSKAVRIATPAAIAAPVVTPPTTGGQAVNLKKERKDVSVRVPAPVQKKKAPEDAGSDWFHMPKTNLTPELRRDLQMIKLRDVAAMGKQFFKRDTRKNFVPTYSQVGTILPGATDGMNNRLTRKEKKRTIVEEVLASEATSKYKSKYHEIQEKKQSGRKSHYKKLVAGRRKRS</sequence>
<comment type="caution">
    <text evidence="5">The sequence shown here is derived from an EMBL/GenBank/DDBJ whole genome shotgun (WGS) entry which is preliminary data.</text>
</comment>
<gene>
    <name evidence="5" type="ORF">B0H66DRAFT_566126</name>
</gene>
<evidence type="ECO:0000313" key="5">
    <source>
        <dbReference type="EMBL" id="KAK3313455.1"/>
    </source>
</evidence>
<dbReference type="EMBL" id="JAUEDM010000007">
    <property type="protein sequence ID" value="KAK3313455.1"/>
    <property type="molecule type" value="Genomic_DNA"/>
</dbReference>
<dbReference type="Pfam" id="PF08698">
    <property type="entry name" value="Fcf2"/>
    <property type="match status" value="1"/>
</dbReference>
<evidence type="ECO:0000259" key="4">
    <source>
        <dbReference type="Pfam" id="PF08698"/>
    </source>
</evidence>
<dbReference type="GO" id="GO:0005730">
    <property type="term" value="C:nucleolus"/>
    <property type="evidence" value="ECO:0007669"/>
    <property type="project" value="UniProtKB-SubCell"/>
</dbReference>
<evidence type="ECO:0000313" key="6">
    <source>
        <dbReference type="Proteomes" id="UP001283341"/>
    </source>
</evidence>
<keyword evidence="6" id="KW-1185">Reference proteome</keyword>